<reference evidence="12" key="1">
    <citation type="submission" date="2017-04" db="EMBL/GenBank/DDBJ databases">
        <authorList>
            <person name="Varghese N."/>
            <person name="Submissions S."/>
        </authorList>
    </citation>
    <scope>NUCLEOTIDE SEQUENCE [LARGE SCALE GENOMIC DNA]</scope>
    <source>
        <strain evidence="12">DSM 9293</strain>
    </source>
</reference>
<feature type="transmembrane region" description="Helical" evidence="9">
    <location>
        <begin position="206"/>
        <end position="227"/>
    </location>
</feature>
<dbReference type="Pfam" id="PF00528">
    <property type="entry name" value="BPD_transp_1"/>
    <property type="match status" value="1"/>
</dbReference>
<dbReference type="InterPro" id="IPR000515">
    <property type="entry name" value="MetI-like"/>
</dbReference>
<evidence type="ECO:0000256" key="7">
    <source>
        <dbReference type="ARBA" id="ARBA00022989"/>
    </source>
</evidence>
<dbReference type="GO" id="GO:0042956">
    <property type="term" value="P:maltodextrin transmembrane transport"/>
    <property type="evidence" value="ECO:0007669"/>
    <property type="project" value="TreeGrafter"/>
</dbReference>
<dbReference type="AlphaFoldDB" id="A0A1W1WBL8"/>
<feature type="transmembrane region" description="Helical" evidence="9">
    <location>
        <begin position="29"/>
        <end position="51"/>
    </location>
</feature>
<keyword evidence="8 9" id="KW-0472">Membrane</keyword>
<comment type="similarity">
    <text evidence="2">Belongs to the binding-protein-dependent transport system permease family. MalFG subfamily.</text>
</comment>
<dbReference type="RefSeq" id="WP_084660972.1">
    <property type="nucleotide sequence ID" value="NZ_FWWY01000001.1"/>
</dbReference>
<keyword evidence="5" id="KW-0762">Sugar transport</keyword>
<dbReference type="GO" id="GO:0015423">
    <property type="term" value="F:ABC-type maltose transporter activity"/>
    <property type="evidence" value="ECO:0007669"/>
    <property type="project" value="TreeGrafter"/>
</dbReference>
<feature type="domain" description="ABC transmembrane type-1" evidence="10">
    <location>
        <begin position="91"/>
        <end position="282"/>
    </location>
</feature>
<evidence type="ECO:0000256" key="1">
    <source>
        <dbReference type="ARBA" id="ARBA00004651"/>
    </source>
</evidence>
<dbReference type="CDD" id="cd06261">
    <property type="entry name" value="TM_PBP2"/>
    <property type="match status" value="1"/>
</dbReference>
<feature type="transmembrane region" description="Helical" evidence="9">
    <location>
        <begin position="264"/>
        <end position="282"/>
    </location>
</feature>
<evidence type="ECO:0000256" key="4">
    <source>
        <dbReference type="ARBA" id="ARBA00022475"/>
    </source>
</evidence>
<evidence type="ECO:0000256" key="8">
    <source>
        <dbReference type="ARBA" id="ARBA00023136"/>
    </source>
</evidence>
<evidence type="ECO:0000256" key="2">
    <source>
        <dbReference type="ARBA" id="ARBA00009047"/>
    </source>
</evidence>
<proteinExistence type="inferred from homology"/>
<dbReference type="Proteomes" id="UP000192660">
    <property type="component" value="Unassembled WGS sequence"/>
</dbReference>
<accession>A0A1W1WBL8</accession>
<dbReference type="InterPro" id="IPR050901">
    <property type="entry name" value="BP-dep_ABC_trans_perm"/>
</dbReference>
<comment type="subcellular location">
    <subcellularLocation>
        <location evidence="1 9">Cell membrane</location>
        <topology evidence="1 9">Multi-pass membrane protein</topology>
    </subcellularLocation>
</comment>
<evidence type="ECO:0000256" key="5">
    <source>
        <dbReference type="ARBA" id="ARBA00022597"/>
    </source>
</evidence>
<dbReference type="PANTHER" id="PTHR32243">
    <property type="entry name" value="MALTOSE TRANSPORT SYSTEM PERMEASE-RELATED"/>
    <property type="match status" value="1"/>
</dbReference>
<keyword evidence="12" id="KW-1185">Reference proteome</keyword>
<organism evidence="11 12">
    <name type="scientific">Sulfobacillus thermosulfidooxidans (strain DSM 9293 / VKM B-1269 / AT-1)</name>
    <dbReference type="NCBI Taxonomy" id="929705"/>
    <lineage>
        <taxon>Bacteria</taxon>
        <taxon>Bacillati</taxon>
        <taxon>Bacillota</taxon>
        <taxon>Clostridia</taxon>
        <taxon>Eubacteriales</taxon>
        <taxon>Clostridiales Family XVII. Incertae Sedis</taxon>
        <taxon>Sulfobacillus</taxon>
    </lineage>
</organism>
<dbReference type="PANTHER" id="PTHR32243:SF50">
    <property type="entry name" value="MALTOSE_MALTODEXTRIN TRANSPORT SYSTEM PERMEASE PROTEIN MALG"/>
    <property type="match status" value="1"/>
</dbReference>
<evidence type="ECO:0000259" key="10">
    <source>
        <dbReference type="PROSITE" id="PS50928"/>
    </source>
</evidence>
<dbReference type="OrthoDB" id="9794684at2"/>
<dbReference type="GO" id="GO:0005886">
    <property type="term" value="C:plasma membrane"/>
    <property type="evidence" value="ECO:0007669"/>
    <property type="project" value="UniProtKB-SubCell"/>
</dbReference>
<keyword evidence="3 9" id="KW-0813">Transport</keyword>
<name>A0A1W1WBL8_SULTA</name>
<evidence type="ECO:0000256" key="9">
    <source>
        <dbReference type="RuleBase" id="RU363032"/>
    </source>
</evidence>
<feature type="transmembrane region" description="Helical" evidence="9">
    <location>
        <begin position="159"/>
        <end position="177"/>
    </location>
</feature>
<evidence type="ECO:0000256" key="3">
    <source>
        <dbReference type="ARBA" id="ARBA00022448"/>
    </source>
</evidence>
<sequence>MSHPIPSWLHKASTTSFKHHAALSSHERVFLWISRFVIWFVMILSIIPLWFVAEASFNPSNAYFSVSLFPVHPSLYNYQYLFHHTQFFIWVKNSLIVSVTVAMGQVIITALAAYAFSRLRFWGRKYGLMTLIILQMFPNFLAIAAIYSALAKLNLINDLWAYILVLLGGSAYNIWLLKRYFDSIPKELDEAALVDGATPWQRFTRIILPLSLPMLVVIFIFTLMGAFSEYILAGTILQTPNHYTLGLGMYSLISAQFAKNWGEFAAAALLSAVPLTIIFGLLQRFIASGLMAGSVKG</sequence>
<protein>
    <submittedName>
        <fullName evidence="11">Carbohydrate ABC transporter membrane protein 2, CUT1 family</fullName>
    </submittedName>
</protein>
<evidence type="ECO:0000313" key="12">
    <source>
        <dbReference type="Proteomes" id="UP000192660"/>
    </source>
</evidence>
<dbReference type="EMBL" id="FWWY01000001">
    <property type="protein sequence ID" value="SMC03615.1"/>
    <property type="molecule type" value="Genomic_DNA"/>
</dbReference>
<keyword evidence="7 9" id="KW-1133">Transmembrane helix</keyword>
<evidence type="ECO:0000256" key="6">
    <source>
        <dbReference type="ARBA" id="ARBA00022692"/>
    </source>
</evidence>
<feature type="transmembrane region" description="Helical" evidence="9">
    <location>
        <begin position="128"/>
        <end position="147"/>
    </location>
</feature>
<dbReference type="PROSITE" id="PS50928">
    <property type="entry name" value="ABC_TM1"/>
    <property type="match status" value="1"/>
</dbReference>
<dbReference type="Gene3D" id="1.10.3720.10">
    <property type="entry name" value="MetI-like"/>
    <property type="match status" value="1"/>
</dbReference>
<dbReference type="SUPFAM" id="SSF161098">
    <property type="entry name" value="MetI-like"/>
    <property type="match status" value="1"/>
</dbReference>
<keyword evidence="6 9" id="KW-0812">Transmembrane</keyword>
<keyword evidence="4" id="KW-1003">Cell membrane</keyword>
<gene>
    <name evidence="11" type="ORF">SAMN00768000_1176</name>
</gene>
<feature type="transmembrane region" description="Helical" evidence="9">
    <location>
        <begin position="95"/>
        <end position="116"/>
    </location>
</feature>
<evidence type="ECO:0000313" key="11">
    <source>
        <dbReference type="EMBL" id="SMC03615.1"/>
    </source>
</evidence>
<dbReference type="InterPro" id="IPR035906">
    <property type="entry name" value="MetI-like_sf"/>
</dbReference>